<comment type="caution">
    <text evidence="1">The sequence shown here is derived from an EMBL/GenBank/DDBJ whole genome shotgun (WGS) entry which is preliminary data.</text>
</comment>
<gene>
    <name evidence="1" type="ORF">Q604_UNBC16717G0001</name>
</gene>
<proteinExistence type="predicted"/>
<evidence type="ECO:0000313" key="1">
    <source>
        <dbReference type="EMBL" id="ETJ28471.1"/>
    </source>
</evidence>
<accession>W1XEA5</accession>
<sequence>LGLTGKIPYTFDKWIREWCFGSFDGAYDGELFMGVMPRVFNVEHVHQLSYPELAEGLVEVDTAGWAESWEK</sequence>
<feature type="non-terminal residue" evidence="1">
    <location>
        <position position="1"/>
    </location>
</feature>
<reference evidence="1" key="1">
    <citation type="submission" date="2013-12" db="EMBL/GenBank/DDBJ databases">
        <title>A Varibaculum cambriense genome reconstructed from a premature infant gut community with otherwise low bacterial novelty that shifts toward anaerobic metabolism during the third week of life.</title>
        <authorList>
            <person name="Brown C.T."/>
            <person name="Sharon I."/>
            <person name="Thomas B.C."/>
            <person name="Castelle C.J."/>
            <person name="Morowitz M.J."/>
            <person name="Banfield J.F."/>
        </authorList>
    </citation>
    <scope>NUCLEOTIDE SEQUENCE</scope>
</reference>
<dbReference type="AlphaFoldDB" id="W1XEA5"/>
<protein>
    <submittedName>
        <fullName evidence="1">Phosphoglycerate mutase</fullName>
    </submittedName>
</protein>
<name>W1XEA5_9ZZZZ</name>
<organism evidence="1">
    <name type="scientific">human gut metagenome</name>
    <dbReference type="NCBI Taxonomy" id="408170"/>
    <lineage>
        <taxon>unclassified sequences</taxon>
        <taxon>metagenomes</taxon>
        <taxon>organismal metagenomes</taxon>
    </lineage>
</organism>
<dbReference type="EMBL" id="AZMM01016717">
    <property type="protein sequence ID" value="ETJ28471.1"/>
    <property type="molecule type" value="Genomic_DNA"/>
</dbReference>
<feature type="non-terminal residue" evidence="1">
    <location>
        <position position="71"/>
    </location>
</feature>